<evidence type="ECO:0000313" key="2">
    <source>
        <dbReference type="EMBL" id="CAK9279306.1"/>
    </source>
</evidence>
<dbReference type="Proteomes" id="UP001497444">
    <property type="component" value="Chromosome 9"/>
</dbReference>
<evidence type="ECO:0000313" key="3">
    <source>
        <dbReference type="Proteomes" id="UP001497444"/>
    </source>
</evidence>
<gene>
    <name evidence="2" type="ORF">CSSPJE1EN1_LOCUS24784</name>
</gene>
<keyword evidence="3" id="KW-1185">Reference proteome</keyword>
<protein>
    <submittedName>
        <fullName evidence="2">Uncharacterized protein</fullName>
    </submittedName>
</protein>
<proteinExistence type="predicted"/>
<feature type="compositionally biased region" description="Basic and acidic residues" evidence="1">
    <location>
        <begin position="59"/>
        <end position="69"/>
    </location>
</feature>
<reference evidence="2" key="1">
    <citation type="submission" date="2024-02" db="EMBL/GenBank/DDBJ databases">
        <authorList>
            <consortium name="ELIXIR-Norway"/>
            <consortium name="Elixir Norway"/>
        </authorList>
    </citation>
    <scope>NUCLEOTIDE SEQUENCE</scope>
</reference>
<sequence>MTASIKLEIRVFSSDAPLFTDASTIAGTAAKLPPARVTITYQETQRIRCSRCSRIENPGHIEDAEDHQSSRFIPPSEHSTTRTSLDLRDLYPKYLI</sequence>
<feature type="region of interest" description="Disordered" evidence="1">
    <location>
        <begin position="59"/>
        <end position="83"/>
    </location>
</feature>
<organism evidence="2 3">
    <name type="scientific">Sphagnum jensenii</name>
    <dbReference type="NCBI Taxonomy" id="128206"/>
    <lineage>
        <taxon>Eukaryota</taxon>
        <taxon>Viridiplantae</taxon>
        <taxon>Streptophyta</taxon>
        <taxon>Embryophyta</taxon>
        <taxon>Bryophyta</taxon>
        <taxon>Sphagnophytina</taxon>
        <taxon>Sphagnopsida</taxon>
        <taxon>Sphagnales</taxon>
        <taxon>Sphagnaceae</taxon>
        <taxon>Sphagnum</taxon>
    </lineage>
</organism>
<evidence type="ECO:0000256" key="1">
    <source>
        <dbReference type="SAM" id="MobiDB-lite"/>
    </source>
</evidence>
<name>A0ABP0XJL9_9BRYO</name>
<accession>A0ABP0XJL9</accession>
<dbReference type="EMBL" id="OZ020104">
    <property type="protein sequence ID" value="CAK9279306.1"/>
    <property type="molecule type" value="Genomic_DNA"/>
</dbReference>